<keyword evidence="5" id="KW-0238">DNA-binding</keyword>
<dbReference type="GO" id="GO:0000976">
    <property type="term" value="F:transcription cis-regulatory region binding"/>
    <property type="evidence" value="ECO:0007669"/>
    <property type="project" value="TreeGrafter"/>
</dbReference>
<evidence type="ECO:0000256" key="1">
    <source>
        <dbReference type="ARBA" id="ARBA00013860"/>
    </source>
</evidence>
<dbReference type="HAMAP" id="MF_01008">
    <property type="entry name" value="MraZ"/>
    <property type="match status" value="1"/>
</dbReference>
<evidence type="ECO:0000256" key="6">
    <source>
        <dbReference type="ARBA" id="ARBA00023163"/>
    </source>
</evidence>
<accession>A0A3B0WGW8</accession>
<protein>
    <recommendedName>
        <fullName evidence="1">Transcriptional regulator MraZ</fullName>
    </recommendedName>
</protein>
<sequence length="152" mass="17319">MHFRGINNIAVDAKGRMAMPARYRERLLESCGGRLVVTVDQDHCLLVYPLPEWEVIEEKVNNLPSFNKHSRLLQRLLIGHATDLEMDGQGRILLPAMLREYASLKKKAVVIGQGKKLEIWDEKTWTESQEQWVAAVQADEGELPVSLEELSL</sequence>
<dbReference type="InterPro" id="IPR038619">
    <property type="entry name" value="MraZ_sf"/>
</dbReference>
<evidence type="ECO:0000256" key="3">
    <source>
        <dbReference type="ARBA" id="ARBA00022737"/>
    </source>
</evidence>
<dbReference type="PANTHER" id="PTHR34701">
    <property type="entry name" value="TRANSCRIPTIONAL REGULATOR MRAZ"/>
    <property type="match status" value="1"/>
</dbReference>
<evidence type="ECO:0000256" key="4">
    <source>
        <dbReference type="ARBA" id="ARBA00023015"/>
    </source>
</evidence>
<keyword evidence="3" id="KW-0677">Repeat</keyword>
<keyword evidence="2" id="KW-0963">Cytoplasm</keyword>
<dbReference type="InterPro" id="IPR037914">
    <property type="entry name" value="SpoVT-AbrB_sf"/>
</dbReference>
<dbReference type="SUPFAM" id="SSF89447">
    <property type="entry name" value="AbrB/MazE/MraZ-like"/>
    <property type="match status" value="1"/>
</dbReference>
<keyword evidence="8" id="KW-0132">Cell division</keyword>
<dbReference type="CDD" id="cd16320">
    <property type="entry name" value="MraZ_N"/>
    <property type="match status" value="1"/>
</dbReference>
<dbReference type="NCBIfam" id="TIGR00242">
    <property type="entry name" value="division/cell wall cluster transcriptional repressor MraZ"/>
    <property type="match status" value="1"/>
</dbReference>
<dbReference type="InterPro" id="IPR035642">
    <property type="entry name" value="MraZ_N"/>
</dbReference>
<name>A0A3B0WGW8_9ZZZZ</name>
<dbReference type="GO" id="GO:2000143">
    <property type="term" value="P:negative regulation of DNA-templated transcription initiation"/>
    <property type="evidence" value="ECO:0007669"/>
    <property type="project" value="TreeGrafter"/>
</dbReference>
<keyword evidence="4" id="KW-0805">Transcription regulation</keyword>
<organism evidence="8">
    <name type="scientific">hydrothermal vent metagenome</name>
    <dbReference type="NCBI Taxonomy" id="652676"/>
    <lineage>
        <taxon>unclassified sequences</taxon>
        <taxon>metagenomes</taxon>
        <taxon>ecological metagenomes</taxon>
    </lineage>
</organism>
<dbReference type="GO" id="GO:0051301">
    <property type="term" value="P:cell division"/>
    <property type="evidence" value="ECO:0007669"/>
    <property type="project" value="UniProtKB-KW"/>
</dbReference>
<feature type="domain" description="SpoVT-AbrB" evidence="7">
    <location>
        <begin position="81"/>
        <end position="124"/>
    </location>
</feature>
<dbReference type="InterPro" id="IPR020603">
    <property type="entry name" value="MraZ_dom"/>
</dbReference>
<gene>
    <name evidence="8" type="ORF">MNBD_GAMMA06-329</name>
</gene>
<dbReference type="InterPro" id="IPR035644">
    <property type="entry name" value="MraZ_C"/>
</dbReference>
<dbReference type="PROSITE" id="PS51740">
    <property type="entry name" value="SPOVT_ABRB"/>
    <property type="match status" value="2"/>
</dbReference>
<dbReference type="PANTHER" id="PTHR34701:SF1">
    <property type="entry name" value="TRANSCRIPTIONAL REGULATOR MRAZ"/>
    <property type="match status" value="1"/>
</dbReference>
<proteinExistence type="inferred from homology"/>
<dbReference type="InterPro" id="IPR003444">
    <property type="entry name" value="MraZ"/>
</dbReference>
<dbReference type="Gene3D" id="3.40.1550.20">
    <property type="entry name" value="Transcriptional regulator MraZ domain"/>
    <property type="match status" value="1"/>
</dbReference>
<keyword evidence="6" id="KW-0804">Transcription</keyword>
<dbReference type="Pfam" id="PF02381">
    <property type="entry name" value="MraZ"/>
    <property type="match status" value="2"/>
</dbReference>
<evidence type="ECO:0000256" key="5">
    <source>
        <dbReference type="ARBA" id="ARBA00023125"/>
    </source>
</evidence>
<feature type="domain" description="SpoVT-AbrB" evidence="7">
    <location>
        <begin position="6"/>
        <end position="52"/>
    </location>
</feature>
<evidence type="ECO:0000313" key="8">
    <source>
        <dbReference type="EMBL" id="VAW51583.1"/>
    </source>
</evidence>
<dbReference type="EMBL" id="UOFD01000032">
    <property type="protein sequence ID" value="VAW51583.1"/>
    <property type="molecule type" value="Genomic_DNA"/>
</dbReference>
<dbReference type="AlphaFoldDB" id="A0A3B0WGW8"/>
<dbReference type="GO" id="GO:0003700">
    <property type="term" value="F:DNA-binding transcription factor activity"/>
    <property type="evidence" value="ECO:0007669"/>
    <property type="project" value="InterPro"/>
</dbReference>
<evidence type="ECO:0000259" key="7">
    <source>
        <dbReference type="PROSITE" id="PS51740"/>
    </source>
</evidence>
<dbReference type="CDD" id="cd16321">
    <property type="entry name" value="MraZ_C"/>
    <property type="match status" value="1"/>
</dbReference>
<keyword evidence="8" id="KW-0131">Cell cycle</keyword>
<evidence type="ECO:0000256" key="2">
    <source>
        <dbReference type="ARBA" id="ARBA00022490"/>
    </source>
</evidence>
<dbReference type="InterPro" id="IPR007159">
    <property type="entry name" value="SpoVT-AbrB_dom"/>
</dbReference>
<reference evidence="8" key="1">
    <citation type="submission" date="2018-06" db="EMBL/GenBank/DDBJ databases">
        <authorList>
            <person name="Zhirakovskaya E."/>
        </authorList>
    </citation>
    <scope>NUCLEOTIDE SEQUENCE</scope>
</reference>